<keyword evidence="1" id="KW-0732">Signal</keyword>
<accession>A0AAV4QMP7</accession>
<organism evidence="2 3">
    <name type="scientific">Caerostris darwini</name>
    <dbReference type="NCBI Taxonomy" id="1538125"/>
    <lineage>
        <taxon>Eukaryota</taxon>
        <taxon>Metazoa</taxon>
        <taxon>Ecdysozoa</taxon>
        <taxon>Arthropoda</taxon>
        <taxon>Chelicerata</taxon>
        <taxon>Arachnida</taxon>
        <taxon>Araneae</taxon>
        <taxon>Araneomorphae</taxon>
        <taxon>Entelegynae</taxon>
        <taxon>Araneoidea</taxon>
        <taxon>Araneidae</taxon>
        <taxon>Caerostris</taxon>
    </lineage>
</organism>
<feature type="signal peptide" evidence="1">
    <location>
        <begin position="1"/>
        <end position="19"/>
    </location>
</feature>
<sequence length="132" mass="14654">MVKIICSFLAIIVLEIVSCELICMQKTKFDCHLSFSYCSENNEFLECMRSGARECNLESDPIVQDMLNVIDSTCTEGTEINTLYKKHIGCVTGNVTTSGNKICVKPFSNITPPSSNRTPAESFIEGVRLICK</sequence>
<dbReference type="AlphaFoldDB" id="A0AAV4QMP7"/>
<evidence type="ECO:0000313" key="3">
    <source>
        <dbReference type="Proteomes" id="UP001054837"/>
    </source>
</evidence>
<keyword evidence="3" id="KW-1185">Reference proteome</keyword>
<reference evidence="2 3" key="1">
    <citation type="submission" date="2021-06" db="EMBL/GenBank/DDBJ databases">
        <title>Caerostris darwini draft genome.</title>
        <authorList>
            <person name="Kono N."/>
            <person name="Arakawa K."/>
        </authorList>
    </citation>
    <scope>NUCLEOTIDE SEQUENCE [LARGE SCALE GENOMIC DNA]</scope>
</reference>
<protein>
    <submittedName>
        <fullName evidence="2">Uncharacterized protein</fullName>
    </submittedName>
</protein>
<name>A0AAV4QMP7_9ARAC</name>
<comment type="caution">
    <text evidence="2">The sequence shown here is derived from an EMBL/GenBank/DDBJ whole genome shotgun (WGS) entry which is preliminary data.</text>
</comment>
<gene>
    <name evidence="2" type="ORF">CDAR_530581</name>
</gene>
<proteinExistence type="predicted"/>
<evidence type="ECO:0000313" key="2">
    <source>
        <dbReference type="EMBL" id="GIY11318.1"/>
    </source>
</evidence>
<feature type="chain" id="PRO_5043808724" evidence="1">
    <location>
        <begin position="20"/>
        <end position="132"/>
    </location>
</feature>
<evidence type="ECO:0000256" key="1">
    <source>
        <dbReference type="SAM" id="SignalP"/>
    </source>
</evidence>
<dbReference type="Proteomes" id="UP001054837">
    <property type="component" value="Unassembled WGS sequence"/>
</dbReference>
<dbReference type="EMBL" id="BPLQ01004897">
    <property type="protein sequence ID" value="GIY11318.1"/>
    <property type="molecule type" value="Genomic_DNA"/>
</dbReference>